<gene>
    <name evidence="1" type="ORF">SAMN04489735_100439</name>
</gene>
<proteinExistence type="predicted"/>
<evidence type="ECO:0000313" key="1">
    <source>
        <dbReference type="EMBL" id="SDG84771.1"/>
    </source>
</evidence>
<accession>A0A1G7XL40</accession>
<reference evidence="1 2" key="1">
    <citation type="submission" date="2016-10" db="EMBL/GenBank/DDBJ databases">
        <authorList>
            <person name="de Groot N.N."/>
        </authorList>
    </citation>
    <scope>NUCLEOTIDE SEQUENCE [LARGE SCALE GENOMIC DNA]</scope>
    <source>
        <strain evidence="1 2">L 420-91</strain>
    </source>
</reference>
<name>A0A1G7XL40_ANETH</name>
<dbReference type="Pfam" id="PF06935">
    <property type="entry name" value="DUF1284"/>
    <property type="match status" value="1"/>
</dbReference>
<dbReference type="AlphaFoldDB" id="A0A1G7XL40"/>
<dbReference type="RefSeq" id="WP_091259940.1">
    <property type="nucleotide sequence ID" value="NZ_FNDE01000004.1"/>
</dbReference>
<dbReference type="InterPro" id="IPR009702">
    <property type="entry name" value="DUF1284"/>
</dbReference>
<organism evidence="1 2">
    <name type="scientific">Aneurinibacillus thermoaerophilus</name>
    <dbReference type="NCBI Taxonomy" id="143495"/>
    <lineage>
        <taxon>Bacteria</taxon>
        <taxon>Bacillati</taxon>
        <taxon>Bacillota</taxon>
        <taxon>Bacilli</taxon>
        <taxon>Bacillales</taxon>
        <taxon>Paenibacillaceae</taxon>
        <taxon>Aneurinibacillus group</taxon>
        <taxon>Aneurinibacillus</taxon>
    </lineage>
</organism>
<dbReference type="EMBL" id="FNDE01000004">
    <property type="protein sequence ID" value="SDG84771.1"/>
    <property type="molecule type" value="Genomic_DNA"/>
</dbReference>
<evidence type="ECO:0008006" key="3">
    <source>
        <dbReference type="Google" id="ProtNLM"/>
    </source>
</evidence>
<evidence type="ECO:0000313" key="2">
    <source>
        <dbReference type="Proteomes" id="UP000198956"/>
    </source>
</evidence>
<dbReference type="OrthoDB" id="121064at2"/>
<sequence length="146" mass="16972">MEIRKLRGHHLLCVYGFQGMGYSPSFIKTMREMVECIRDPECDIRLEVTIGFDEVCGACPHKGQTKCEAGEDSDLHVRRMDAKVIRHLHIEPERTYSKKWLVQRTAQMVKPDDLDFLCLGCSWLSYGVCKEGTRRLKERYGDTEKE</sequence>
<dbReference type="Proteomes" id="UP000198956">
    <property type="component" value="Unassembled WGS sequence"/>
</dbReference>
<protein>
    <recommendedName>
        <fullName evidence="3">DUF1284 domain-containing protein</fullName>
    </recommendedName>
</protein>